<protein>
    <submittedName>
        <fullName evidence="4">Putative extracellular protein TR9_031</fullName>
    </submittedName>
</protein>
<dbReference type="SUPFAM" id="SSF50370">
    <property type="entry name" value="Ricin B-like lectins"/>
    <property type="match status" value="1"/>
</dbReference>
<dbReference type="EMBL" id="MT438976">
    <property type="protein sequence ID" value="QOL01223.1"/>
    <property type="molecule type" value="mRNA"/>
</dbReference>
<accession>A0A7L9QEE5</accession>
<name>A0A7L9QEE5_9CHLO</name>
<evidence type="ECO:0000256" key="2">
    <source>
        <dbReference type="SAM" id="SignalP"/>
    </source>
</evidence>
<reference evidence="4" key="1">
    <citation type="journal article" date="2020" name="Microb. Ecol.">
        <title>The Under-explored Extracellular Proteome of Aero-Terrestrial Microalgae Provides Clues on Different Mechanisms of Desiccation Tolerance in Non-Model Organisms.</title>
        <authorList>
            <person name="Gonzalez-Hourcade M."/>
            <person name="Del Campo E.M."/>
            <person name="Casano L.M."/>
        </authorList>
    </citation>
    <scope>NUCLEOTIDE SEQUENCE</scope>
    <source>
        <strain evidence="4">TR9</strain>
    </source>
</reference>
<dbReference type="InterPro" id="IPR000772">
    <property type="entry name" value="Ricin_B_lectin"/>
</dbReference>
<sequence>MIVVRTPCVLIGVCFALTLLTESQEIWAQPAASATAASAATVTMITAKNDSATCLQACYNGDCGAGTDNYLALAACDERLSQLWVMSNVNRGLVNVASGYCLSVTSDNVVVMAGCGNNSPAQTWALYANHTLQPQSNPGSFLSLCTPGAAGCNSKIMELISNDGQMITIANNTLEAATLGSWEEVPPSMNGSLIQSFFGMAGTANASFSAAVSASTPWCMQRCSSSDCGDDALDASIVVSSICDERLGQMWYNDSSMIRSRLTDECVTICGISAAEASASQGSTSLAATCLGKGSDFYNIETRACTGAPNQLWDWTATPVGSVLFNKYTNQAITVCSDLEPWCGFLLLLTFDGSWSARRLTGVQLPANMSAVTPFQAFTGASLTKAQAGEVVTRAGNRSGPYSVPPAPAAPSGDQASIESFGDAEAVPYSEEPAPPTPVTTAAPSGSFGSFLPVTGGVPPAPVINQAQT</sequence>
<feature type="region of interest" description="Disordered" evidence="1">
    <location>
        <begin position="396"/>
        <end position="469"/>
    </location>
</feature>
<evidence type="ECO:0000256" key="1">
    <source>
        <dbReference type="SAM" id="MobiDB-lite"/>
    </source>
</evidence>
<feature type="domain" description="Ricin B lectin" evidence="3">
    <location>
        <begin position="50"/>
        <end position="131"/>
    </location>
</feature>
<keyword evidence="2" id="KW-0732">Signal</keyword>
<evidence type="ECO:0000313" key="4">
    <source>
        <dbReference type="EMBL" id="QOL01223.1"/>
    </source>
</evidence>
<dbReference type="CDD" id="cd00161">
    <property type="entry name" value="beta-trefoil_Ricin-like"/>
    <property type="match status" value="1"/>
</dbReference>
<dbReference type="Gene3D" id="2.80.10.50">
    <property type="match status" value="1"/>
</dbReference>
<dbReference type="Pfam" id="PF00652">
    <property type="entry name" value="Ricin_B_lectin"/>
    <property type="match status" value="1"/>
</dbReference>
<organism evidence="4">
    <name type="scientific">Trebouxia lynnae</name>
    <dbReference type="NCBI Taxonomy" id="1825957"/>
    <lineage>
        <taxon>Eukaryota</taxon>
        <taxon>Viridiplantae</taxon>
        <taxon>Chlorophyta</taxon>
        <taxon>core chlorophytes</taxon>
        <taxon>Trebouxiophyceae</taxon>
        <taxon>Trebouxiales</taxon>
        <taxon>Trebouxiaceae</taxon>
        <taxon>Trebouxia</taxon>
    </lineage>
</organism>
<feature type="signal peptide" evidence="2">
    <location>
        <begin position="1"/>
        <end position="23"/>
    </location>
</feature>
<evidence type="ECO:0000259" key="3">
    <source>
        <dbReference type="Pfam" id="PF00652"/>
    </source>
</evidence>
<feature type="chain" id="PRO_5029617549" evidence="2">
    <location>
        <begin position="24"/>
        <end position="469"/>
    </location>
</feature>
<dbReference type="AlphaFoldDB" id="A0A7L9QEE5"/>
<dbReference type="InterPro" id="IPR035992">
    <property type="entry name" value="Ricin_B-like_lectins"/>
</dbReference>
<proteinExistence type="evidence at transcript level"/>
<dbReference type="PROSITE" id="PS50231">
    <property type="entry name" value="RICIN_B_LECTIN"/>
    <property type="match status" value="1"/>
</dbReference>